<dbReference type="RefSeq" id="WP_092268083.1">
    <property type="nucleotide sequence ID" value="NZ_FORT01000005.1"/>
</dbReference>
<accession>A0A1I3TZE5</accession>
<gene>
    <name evidence="1" type="ORF">SAMN05518846_105192</name>
</gene>
<evidence type="ECO:0000313" key="2">
    <source>
        <dbReference type="Proteomes" id="UP000198915"/>
    </source>
</evidence>
<reference evidence="2" key="1">
    <citation type="submission" date="2016-10" db="EMBL/GenBank/DDBJ databases">
        <authorList>
            <person name="Varghese N."/>
            <person name="Submissions S."/>
        </authorList>
    </citation>
    <scope>NUCLEOTIDE SEQUENCE [LARGE SCALE GENOMIC DNA]</scope>
    <source>
        <strain evidence="2">OK042</strain>
    </source>
</reference>
<dbReference type="STRING" id="1884381.SAMN05518846_105192"/>
<sequence length="637" mass="73173">MRVQDSLEYLSETTRQAIMVEQTKRFGAADDQNLSTRLQDPQFLRCVWEQASDIERNVMKRFVIASTRGFFSKRAWEREAASDQRQLTVGLTRLRRLGLVMTVRKMWSEIGYLMPQEIREQITSFMLAEPSRAFVTLSKTLPYYITGGRGIHLDLFGLLLFIRDNQVPVTQKGTIHRRMSVRMAGIISLSDEHCAGLTLAPLDQEEREGLALTVALDIAIRLGFIHVQNKHLSIRPQEVRRWMAQSSPDRWRGLYEQVAAQYLPHGDWWEAFSLLMRQAPLDQWCSLAEQMHILKEAGFSMPADAEQLIASKWLHLLLGMGWIQLGSDSENQLYWRWISLPHLTAEEGWFIDATGAITIPPLVPLLHVWEISRFCTIYFDGPMIRGEIQAKEVQAYLASGKTEEQIIDFLRAGCVHPLPEALVETISHWAKTARQIQMEPYYRVRTAHAGFLEEWKEIADFQPFLSQIISPTDFLIALSQKSQLVELLREYGYEPQVLSQTPDFFETADQTAEGANAPAGWFVVERPWDGYAVENTFPDPLEGMGEVAALPKMWTQHFQSYHPQSMRDLLKRASELQLEVEIGRAGKDKLRGLPTEVRIEMGYWTVLLAGEGGKQRYRLDDIERVRIVVPDYLYEGV</sequence>
<name>A0A1I3TZE5_9BACL</name>
<protein>
    <recommendedName>
        <fullName evidence="3">Helicase conserved C-terminal domain-containing protein</fullName>
    </recommendedName>
</protein>
<keyword evidence="2" id="KW-1185">Reference proteome</keyword>
<organism evidence="1 2">
    <name type="scientific">Brevibacillus centrosporus</name>
    <dbReference type="NCBI Taxonomy" id="54910"/>
    <lineage>
        <taxon>Bacteria</taxon>
        <taxon>Bacillati</taxon>
        <taxon>Bacillota</taxon>
        <taxon>Bacilli</taxon>
        <taxon>Bacillales</taxon>
        <taxon>Paenibacillaceae</taxon>
        <taxon>Brevibacillus</taxon>
    </lineage>
</organism>
<dbReference type="Proteomes" id="UP000198915">
    <property type="component" value="Unassembled WGS sequence"/>
</dbReference>
<dbReference type="AlphaFoldDB" id="A0A1I3TZE5"/>
<evidence type="ECO:0008006" key="3">
    <source>
        <dbReference type="Google" id="ProtNLM"/>
    </source>
</evidence>
<evidence type="ECO:0000313" key="1">
    <source>
        <dbReference type="EMBL" id="SFJ76668.1"/>
    </source>
</evidence>
<proteinExistence type="predicted"/>
<dbReference type="EMBL" id="FORT01000005">
    <property type="protein sequence ID" value="SFJ76668.1"/>
    <property type="molecule type" value="Genomic_DNA"/>
</dbReference>